<protein>
    <submittedName>
        <fullName evidence="1">Uncharacterized protein</fullName>
    </submittedName>
</protein>
<sequence length="225" mass="25052">MKFTVTDDLTNKIVGHIRLSAWQLRAAEDEPAFISAFIESETTLSQTAHKGYYPNNQYSFDGVDFNEIEHTRPTLSKEPRDLLVTLVKQLLDAGYSLPLHVDFIRNKKQARDLIDQAAGRARMRFVSQGLLIDQEYLIAEQEAKEWIAAGSDVNNVPETLDSWVAASGMTETAAASNITSTSAQFRGAIKSIRRIRLTGKKAVTDASLETFKAIAQTYINQLDAL</sequence>
<dbReference type="RefSeq" id="WP_382406143.1">
    <property type="nucleotide sequence ID" value="NZ_JBHSGU010000002.1"/>
</dbReference>
<keyword evidence="2" id="KW-1185">Reference proteome</keyword>
<accession>A0ABV9LU63</accession>
<dbReference type="Proteomes" id="UP001595897">
    <property type="component" value="Unassembled WGS sequence"/>
</dbReference>
<name>A0ABV9LU63_9ALTE</name>
<organism evidence="1 2">
    <name type="scientific">Glaciecola siphonariae</name>
    <dbReference type="NCBI Taxonomy" id="521012"/>
    <lineage>
        <taxon>Bacteria</taxon>
        <taxon>Pseudomonadati</taxon>
        <taxon>Pseudomonadota</taxon>
        <taxon>Gammaproteobacteria</taxon>
        <taxon>Alteromonadales</taxon>
        <taxon>Alteromonadaceae</taxon>
        <taxon>Glaciecola</taxon>
    </lineage>
</organism>
<gene>
    <name evidence="1" type="ORF">ACFO4O_04380</name>
</gene>
<proteinExistence type="predicted"/>
<comment type="caution">
    <text evidence="1">The sequence shown here is derived from an EMBL/GenBank/DDBJ whole genome shotgun (WGS) entry which is preliminary data.</text>
</comment>
<reference evidence="2" key="1">
    <citation type="journal article" date="2019" name="Int. J. Syst. Evol. Microbiol.">
        <title>The Global Catalogue of Microorganisms (GCM) 10K type strain sequencing project: providing services to taxonomists for standard genome sequencing and annotation.</title>
        <authorList>
            <consortium name="The Broad Institute Genomics Platform"/>
            <consortium name="The Broad Institute Genome Sequencing Center for Infectious Disease"/>
            <person name="Wu L."/>
            <person name="Ma J."/>
        </authorList>
    </citation>
    <scope>NUCLEOTIDE SEQUENCE [LARGE SCALE GENOMIC DNA]</scope>
    <source>
        <strain evidence="2">KACC 12507</strain>
    </source>
</reference>
<evidence type="ECO:0000313" key="2">
    <source>
        <dbReference type="Proteomes" id="UP001595897"/>
    </source>
</evidence>
<dbReference type="EMBL" id="JBHSGU010000002">
    <property type="protein sequence ID" value="MFC4699395.1"/>
    <property type="molecule type" value="Genomic_DNA"/>
</dbReference>
<evidence type="ECO:0000313" key="1">
    <source>
        <dbReference type="EMBL" id="MFC4699395.1"/>
    </source>
</evidence>